<protein>
    <recommendedName>
        <fullName evidence="2">DCD domain-containing protein</fullName>
    </recommendedName>
</protein>
<dbReference type="Pfam" id="PF10539">
    <property type="entry name" value="Dev_Cell_Death"/>
    <property type="match status" value="1"/>
</dbReference>
<dbReference type="Gene3D" id="2.120.10.80">
    <property type="entry name" value="Kelch-type beta propeller"/>
    <property type="match status" value="2"/>
</dbReference>
<feature type="compositionally biased region" description="Polar residues" evidence="1">
    <location>
        <begin position="176"/>
        <end position="191"/>
    </location>
</feature>
<gene>
    <name evidence="3" type="ORF">CSSPJE1EN2_LOCUS16701</name>
</gene>
<dbReference type="InterPro" id="IPR044832">
    <property type="entry name" value="NRP-like"/>
</dbReference>
<dbReference type="Pfam" id="PF01344">
    <property type="entry name" value="Kelch_1"/>
    <property type="match status" value="4"/>
</dbReference>
<feature type="compositionally biased region" description="Polar residues" evidence="1">
    <location>
        <begin position="1"/>
        <end position="14"/>
    </location>
</feature>
<dbReference type="PANTHER" id="PTHR46034">
    <property type="match status" value="1"/>
</dbReference>
<sequence length="726" mass="79237">MGAGRRTQTVAVTASSGSGSGGGNLGPPRQRNLAKGELGAVIFGCTNATMGECLNQNLFGLPSQHFRYVKHIEAGMPLFLFNYGGRTMHGIFEATGDGALNINPNAWTADKTSRTPFPAQVKFSIRQKCSPLIEAVFKEAISDNYFSTTHFMFELTHTQKDHLLSLFLQNMQTPLTKSPAPKSTTNSSKLGTQKAVKKSVEVDNDWPQPTTTTTDLSSEWRIKTPPKLERGVTSTTAEEELENFQQLGTEDEIVSADGFYKYSQKYNVLDLYITGSSKDSAATNEPSLYSTIELDKNEQSHAINGVGKMSNKDLDKAARQRSILEKLQRLDPSRADISQESQNISAVEKKQPQVLNVSSQGDAQQQLPPWQTELSKNRNENSQINMATEITALKQEINNLRLHNERGPASQTGNGTLETSSIEVSSRTHLLGGSVQKSTTFLQREIYILGGLADTWLESVLVFSPATNQMRGAAPMLAPRSYAAASLLDSNIYLYGGGDGSSWSDSAECYSITTGRWEACAPMRLKRGSLGGATVGNCIYAMGGGNGLLHFNEVECYEPVLGTWTPSTKMLEKRFCVAATELNGAIYALGGFNGEDYLRSVERFDPREGLWTQIPAMGSKRGSLSATVLNGKLYALGGFDGTNFLNTVEIFDPRGHAWMPGLSMTSKRAYGAAVVLDDALYVLGGMEDIQTKWWIVQIECFVESTGWEDVAHDAVKNRSFVAAAVL</sequence>
<dbReference type="PANTHER" id="PTHR46034:SF7">
    <property type="entry name" value="INFLUENZA VIRUS NS1A-BINDING PROTEIN"/>
    <property type="match status" value="1"/>
</dbReference>
<feature type="region of interest" description="Disordered" evidence="1">
    <location>
        <begin position="1"/>
        <end position="31"/>
    </location>
</feature>
<reference evidence="3" key="1">
    <citation type="submission" date="2024-03" db="EMBL/GenBank/DDBJ databases">
        <authorList>
            <consortium name="ELIXIR-Norway"/>
            <consortium name="Elixir Norway"/>
        </authorList>
    </citation>
    <scope>NUCLEOTIDE SEQUENCE</scope>
</reference>
<evidence type="ECO:0000259" key="2">
    <source>
        <dbReference type="PROSITE" id="PS51222"/>
    </source>
</evidence>
<dbReference type="PROSITE" id="PS51222">
    <property type="entry name" value="DCD"/>
    <property type="match status" value="1"/>
</dbReference>
<feature type="region of interest" description="Disordered" evidence="1">
    <location>
        <begin position="176"/>
        <end position="218"/>
    </location>
</feature>
<dbReference type="InterPro" id="IPR015915">
    <property type="entry name" value="Kelch-typ_b-propeller"/>
</dbReference>
<dbReference type="SMART" id="SM00612">
    <property type="entry name" value="Kelch"/>
    <property type="match status" value="5"/>
</dbReference>
<keyword evidence="4" id="KW-1185">Reference proteome</keyword>
<proteinExistence type="predicted"/>
<feature type="domain" description="DCD" evidence="2">
    <location>
        <begin position="36"/>
        <end position="169"/>
    </location>
</feature>
<dbReference type="SUPFAM" id="SSF117281">
    <property type="entry name" value="Kelch motif"/>
    <property type="match status" value="1"/>
</dbReference>
<dbReference type="SMART" id="SM00767">
    <property type="entry name" value="DCD"/>
    <property type="match status" value="1"/>
</dbReference>
<accession>A0ABP1BG19</accession>
<evidence type="ECO:0000256" key="1">
    <source>
        <dbReference type="SAM" id="MobiDB-lite"/>
    </source>
</evidence>
<organism evidence="3 4">
    <name type="scientific">Sphagnum jensenii</name>
    <dbReference type="NCBI Taxonomy" id="128206"/>
    <lineage>
        <taxon>Eukaryota</taxon>
        <taxon>Viridiplantae</taxon>
        <taxon>Streptophyta</taxon>
        <taxon>Embryophyta</taxon>
        <taxon>Bryophyta</taxon>
        <taxon>Sphagnophytina</taxon>
        <taxon>Sphagnopsida</taxon>
        <taxon>Sphagnales</taxon>
        <taxon>Sphagnaceae</taxon>
        <taxon>Sphagnum</taxon>
    </lineage>
</organism>
<dbReference type="EMBL" id="OZ023705">
    <property type="protein sequence ID" value="CAK9874260.1"/>
    <property type="molecule type" value="Genomic_DNA"/>
</dbReference>
<dbReference type="InterPro" id="IPR006652">
    <property type="entry name" value="Kelch_1"/>
</dbReference>
<name>A0ABP1BG19_9BRYO</name>
<dbReference type="Proteomes" id="UP001497522">
    <property type="component" value="Chromosome 4"/>
</dbReference>
<feature type="compositionally biased region" description="Polar residues" evidence="1">
    <location>
        <begin position="207"/>
        <end position="217"/>
    </location>
</feature>
<evidence type="ECO:0000313" key="3">
    <source>
        <dbReference type="EMBL" id="CAK9874260.1"/>
    </source>
</evidence>
<evidence type="ECO:0000313" key="4">
    <source>
        <dbReference type="Proteomes" id="UP001497522"/>
    </source>
</evidence>
<dbReference type="InterPro" id="IPR013989">
    <property type="entry name" value="Dev_and_cell_death_domain"/>
</dbReference>